<feature type="region of interest" description="Disordered" evidence="2">
    <location>
        <begin position="30"/>
        <end position="64"/>
    </location>
</feature>
<evidence type="ECO:0000256" key="1">
    <source>
        <dbReference type="ARBA" id="ARBA00010016"/>
    </source>
</evidence>
<evidence type="ECO:0000256" key="2">
    <source>
        <dbReference type="SAM" id="MobiDB-lite"/>
    </source>
</evidence>
<dbReference type="GO" id="GO:0008017">
    <property type="term" value="F:microtubule binding"/>
    <property type="evidence" value="ECO:0007669"/>
    <property type="project" value="TreeGrafter"/>
</dbReference>
<dbReference type="PANTHER" id="PTHR31807:SF27">
    <property type="entry name" value="QWRF MOTIF-CONTAINING PROTEIN 7"/>
    <property type="match status" value="1"/>
</dbReference>
<comment type="similarity">
    <text evidence="1">Belongs to the QWRF family.</text>
</comment>
<dbReference type="GO" id="GO:0051225">
    <property type="term" value="P:spindle assembly"/>
    <property type="evidence" value="ECO:0007669"/>
    <property type="project" value="TreeGrafter"/>
</dbReference>
<dbReference type="AlphaFoldDB" id="A0A833VE01"/>
<proteinExistence type="inferred from homology"/>
<keyword evidence="4" id="KW-1185">Reference proteome</keyword>
<reference evidence="3" key="1">
    <citation type="submission" date="2020-01" db="EMBL/GenBank/DDBJ databases">
        <title>Genome sequence of Kobresia littledalei, the first chromosome-level genome in the family Cyperaceae.</title>
        <authorList>
            <person name="Qu G."/>
        </authorList>
    </citation>
    <scope>NUCLEOTIDE SEQUENCE</scope>
    <source>
        <strain evidence="3">C.B.Clarke</strain>
        <tissue evidence="3">Leaf</tissue>
    </source>
</reference>
<dbReference type="Pfam" id="PF04484">
    <property type="entry name" value="QWRF"/>
    <property type="match status" value="1"/>
</dbReference>
<protein>
    <submittedName>
        <fullName evidence="3">QWRF motif-containing protein 7</fullName>
    </submittedName>
</protein>
<gene>
    <name evidence="3" type="ORF">FCM35_KLT14492</name>
</gene>
<dbReference type="EMBL" id="SWLB01000027">
    <property type="protein sequence ID" value="KAF3321239.1"/>
    <property type="molecule type" value="Genomic_DNA"/>
</dbReference>
<dbReference type="InterPro" id="IPR007573">
    <property type="entry name" value="QWRF"/>
</dbReference>
<accession>A0A833VE01</accession>
<dbReference type="GO" id="GO:0005737">
    <property type="term" value="C:cytoplasm"/>
    <property type="evidence" value="ECO:0007669"/>
    <property type="project" value="TreeGrafter"/>
</dbReference>
<organism evidence="3 4">
    <name type="scientific">Carex littledalei</name>
    <dbReference type="NCBI Taxonomy" id="544730"/>
    <lineage>
        <taxon>Eukaryota</taxon>
        <taxon>Viridiplantae</taxon>
        <taxon>Streptophyta</taxon>
        <taxon>Embryophyta</taxon>
        <taxon>Tracheophyta</taxon>
        <taxon>Spermatophyta</taxon>
        <taxon>Magnoliopsida</taxon>
        <taxon>Liliopsida</taxon>
        <taxon>Poales</taxon>
        <taxon>Cyperaceae</taxon>
        <taxon>Cyperoideae</taxon>
        <taxon>Cariceae</taxon>
        <taxon>Carex</taxon>
        <taxon>Carex subgen. Euthyceras</taxon>
    </lineage>
</organism>
<dbReference type="GO" id="GO:0005880">
    <property type="term" value="C:nuclear microtubule"/>
    <property type="evidence" value="ECO:0007669"/>
    <property type="project" value="TreeGrafter"/>
</dbReference>
<dbReference type="Proteomes" id="UP000623129">
    <property type="component" value="Unassembled WGS sequence"/>
</dbReference>
<dbReference type="PANTHER" id="PTHR31807">
    <property type="entry name" value="AUGMIN FAMILY MEMBER"/>
    <property type="match status" value="1"/>
</dbReference>
<feature type="compositionally biased region" description="Polar residues" evidence="2">
    <location>
        <begin position="30"/>
        <end position="51"/>
    </location>
</feature>
<comment type="caution">
    <text evidence="3">The sequence shown here is derived from an EMBL/GenBank/DDBJ whole genome shotgun (WGS) entry which is preliminary data.</text>
</comment>
<evidence type="ECO:0000313" key="4">
    <source>
        <dbReference type="Proteomes" id="UP000623129"/>
    </source>
</evidence>
<name>A0A833VE01_9POAL</name>
<evidence type="ECO:0000313" key="3">
    <source>
        <dbReference type="EMBL" id="KAF3321239.1"/>
    </source>
</evidence>
<dbReference type="OrthoDB" id="663033at2759"/>
<sequence length="350" mass="39250">MISRSVASPYRHSVSSSPFASYITRSFPKTASSPLKGTSYSSPRRSFCTETSCRKPSPRRGASAWALSPGRSLDMIETAVPQRKSVDLGRVGSGMEGIMGLFARRKKVDPAEEEMVHRLRIILAQLVQWRFVNARADAAMNRQRFVSERKLFYAWLRLAEMRNVVTAKRVLLQRGRLKLKLQSMLIVQVKLLMKWEQVARPHVDAVAVLGKVLGVTCLSLPLVQGAQANIVSLHRCLRVSMDIMKDIEAKAKIFYSMMEDVSLRANLIQATKSEDEKLALSKPLALHRASVCAFVESGLGLRPPLFLVESNCRDSSDQVNCFLICSIPDNYLLAVKLFLHQARYCTHSPE</sequence>